<evidence type="ECO:0000256" key="8">
    <source>
        <dbReference type="ARBA" id="ARBA00022737"/>
    </source>
</evidence>
<evidence type="ECO:0000256" key="11">
    <source>
        <dbReference type="ARBA" id="ARBA00023054"/>
    </source>
</evidence>
<accession>A0A9Q1J5H0</accession>
<dbReference type="PROSITE" id="PS00018">
    <property type="entry name" value="EF_HAND_1"/>
    <property type="match status" value="1"/>
</dbReference>
<gene>
    <name evidence="19" type="ORF">SKAU_G00091800</name>
</gene>
<keyword evidence="8" id="KW-0677">Repeat</keyword>
<dbReference type="Proteomes" id="UP001152622">
    <property type="component" value="Chromosome 3"/>
</dbReference>
<dbReference type="GO" id="GO:0005509">
    <property type="term" value="F:calcium ion binding"/>
    <property type="evidence" value="ECO:0007669"/>
    <property type="project" value="InterPro"/>
</dbReference>
<comment type="caution">
    <text evidence="19">The sequence shown here is derived from an EMBL/GenBank/DDBJ whole genome shotgun (WGS) entry which is preliminary data.</text>
</comment>
<keyword evidence="12" id="KW-0472">Membrane</keyword>
<dbReference type="PROSITE" id="PS50222">
    <property type="entry name" value="EF_HAND_2"/>
    <property type="match status" value="1"/>
</dbReference>
<proteinExistence type="inferred from homology"/>
<evidence type="ECO:0000256" key="7">
    <source>
        <dbReference type="ARBA" id="ARBA00022723"/>
    </source>
</evidence>
<evidence type="ECO:0000256" key="5">
    <source>
        <dbReference type="ARBA" id="ARBA00022490"/>
    </source>
</evidence>
<evidence type="ECO:0000256" key="12">
    <source>
        <dbReference type="ARBA" id="ARBA00023136"/>
    </source>
</evidence>
<keyword evidence="4" id="KW-1003">Cell membrane</keyword>
<feature type="coiled-coil region" evidence="16">
    <location>
        <begin position="337"/>
        <end position="364"/>
    </location>
</feature>
<evidence type="ECO:0000256" key="4">
    <source>
        <dbReference type="ARBA" id="ARBA00022475"/>
    </source>
</evidence>
<dbReference type="GO" id="GO:0017075">
    <property type="term" value="F:syntaxin-1 binding"/>
    <property type="evidence" value="ECO:0007669"/>
    <property type="project" value="InterPro"/>
</dbReference>
<keyword evidence="10" id="KW-0770">Synapse</keyword>
<keyword evidence="20" id="KW-1185">Reference proteome</keyword>
<dbReference type="SUPFAM" id="SSF58038">
    <property type="entry name" value="SNARE fusion complex"/>
    <property type="match status" value="2"/>
</dbReference>
<evidence type="ECO:0000256" key="2">
    <source>
        <dbReference type="ARBA" id="ARBA00004496"/>
    </source>
</evidence>
<dbReference type="InterPro" id="IPR011992">
    <property type="entry name" value="EF-hand-dom_pair"/>
</dbReference>
<evidence type="ECO:0000256" key="14">
    <source>
        <dbReference type="ARBA" id="ARBA00053144"/>
    </source>
</evidence>
<keyword evidence="7" id="KW-0479">Metal-binding</keyword>
<keyword evidence="6" id="KW-0771">Synaptosome</keyword>
<dbReference type="OrthoDB" id="424753at2759"/>
<dbReference type="GO" id="GO:0005886">
    <property type="term" value="C:plasma membrane"/>
    <property type="evidence" value="ECO:0007669"/>
    <property type="project" value="UniProtKB-SubCell"/>
</dbReference>
<dbReference type="CDD" id="cd15894">
    <property type="entry name" value="SNARE_SNAP25N"/>
    <property type="match status" value="1"/>
</dbReference>
<feature type="domain" description="T-SNARE coiled-coil homology" evidence="17">
    <location>
        <begin position="424"/>
        <end position="486"/>
    </location>
</feature>
<evidence type="ECO:0000259" key="18">
    <source>
        <dbReference type="PROSITE" id="PS50222"/>
    </source>
</evidence>
<keyword evidence="5" id="KW-0963">Cytoplasm</keyword>
<evidence type="ECO:0000256" key="15">
    <source>
        <dbReference type="RuleBase" id="RU003496"/>
    </source>
</evidence>
<dbReference type="Pfam" id="PF00835">
    <property type="entry name" value="SNAP-25"/>
    <property type="match status" value="1"/>
</dbReference>
<dbReference type="GO" id="GO:0043005">
    <property type="term" value="C:neuron projection"/>
    <property type="evidence" value="ECO:0007669"/>
    <property type="project" value="UniProtKB-KW"/>
</dbReference>
<dbReference type="GO" id="GO:0045202">
    <property type="term" value="C:synapse"/>
    <property type="evidence" value="ECO:0007669"/>
    <property type="project" value="UniProtKB-SubCell"/>
</dbReference>
<evidence type="ECO:0000256" key="6">
    <source>
        <dbReference type="ARBA" id="ARBA00022599"/>
    </source>
</evidence>
<dbReference type="PROSITE" id="PS50192">
    <property type="entry name" value="T_SNARE"/>
    <property type="match status" value="2"/>
</dbReference>
<comment type="similarity">
    <text evidence="3 15">Belongs to the SNAP-25 family.</text>
</comment>
<dbReference type="InterPro" id="IPR002048">
    <property type="entry name" value="EF_hand_dom"/>
</dbReference>
<evidence type="ECO:0000259" key="17">
    <source>
        <dbReference type="PROSITE" id="PS50192"/>
    </source>
</evidence>
<dbReference type="PANTHER" id="PTHR46735:SF3">
    <property type="entry name" value="CALPAIN SMALL SUBUNIT 1-RELATED"/>
    <property type="match status" value="1"/>
</dbReference>
<dbReference type="Gene3D" id="1.10.238.10">
    <property type="entry name" value="EF-hand"/>
    <property type="match status" value="1"/>
</dbReference>
<sequence>MSAQRINPTSSWCEAVRKHRQSCRRLCFFHLLQGFACPVRDSPYFSLRDTFRMFLAKKILGGIIDAVSNIDPEQFIPSDPPPPRRNLAYAEQHENDEERQFRKVFQQLAGDDLEVSPNELMNILNKILTRHGDLKTDGFSIESCRSMVAVMDSDSTGKLGFHEFKYLWNNIKKWQGVYKSHDADRSGVIDASELPRAFTAAGFPLNDQLFEMIIRRYCDENGNMDFDNYVGCLVRLDAMCRAFKTLDKDNNGTIKVNIQEWLQLTMKHEHLNISCGALGKMASDTAMRTELEELQKRGNQVTDESLESTRRMMQLVEESKDAGIRVLVMLDEQGEQLDRIDEGMDQINQDMKEAEKNLTDMAKCCGLCVCPCAKLKDFEASGAYKKVWGNNQDGVVSSQPTSRVVDEREQMTMSGGYIRRVTNDAREDEMEENLTNVGSILGNLRSMALDMGNEIDTQNVQIDRIQGKAIINESRISEANQKAHKLIAR</sequence>
<dbReference type="Gene3D" id="1.20.5.110">
    <property type="match status" value="2"/>
</dbReference>
<dbReference type="SMART" id="SM00397">
    <property type="entry name" value="t_SNARE"/>
    <property type="match status" value="2"/>
</dbReference>
<dbReference type="SUPFAM" id="SSF47473">
    <property type="entry name" value="EF-hand"/>
    <property type="match status" value="1"/>
</dbReference>
<comment type="function">
    <text evidence="14">May play an important role in the synaptic function of specific neuronal systems. Associates with proteins involved in vesicle docking and membrane fusion.</text>
</comment>
<evidence type="ECO:0000256" key="1">
    <source>
        <dbReference type="ARBA" id="ARBA00004236"/>
    </source>
</evidence>
<dbReference type="CDD" id="cd16188">
    <property type="entry name" value="EFh_PEF_CPNS1_2"/>
    <property type="match status" value="1"/>
</dbReference>
<evidence type="ECO:0000256" key="3">
    <source>
        <dbReference type="ARBA" id="ARBA00009480"/>
    </source>
</evidence>
<dbReference type="InterPro" id="IPR000928">
    <property type="entry name" value="SNAP-25_dom"/>
</dbReference>
<keyword evidence="11 16" id="KW-0175">Coiled coil</keyword>
<dbReference type="InterPro" id="IPR000727">
    <property type="entry name" value="T_SNARE_dom"/>
</dbReference>
<comment type="subcellular location">
    <subcellularLocation>
        <location evidence="1">Cell membrane</location>
    </subcellularLocation>
    <subcellularLocation>
        <location evidence="2">Cytoplasm</location>
    </subcellularLocation>
    <subcellularLocation>
        <location evidence="13">Synapse</location>
        <location evidence="13">Synaptosome</location>
    </subcellularLocation>
</comment>
<evidence type="ECO:0000256" key="10">
    <source>
        <dbReference type="ARBA" id="ARBA00023018"/>
    </source>
</evidence>
<dbReference type="GO" id="GO:0007626">
    <property type="term" value="P:locomotory behavior"/>
    <property type="evidence" value="ECO:0007669"/>
    <property type="project" value="UniProtKB-ARBA"/>
</dbReference>
<name>A0A9Q1J5H0_SYNKA</name>
<organism evidence="19 20">
    <name type="scientific">Synaphobranchus kaupii</name>
    <name type="common">Kaup's arrowtooth eel</name>
    <dbReference type="NCBI Taxonomy" id="118154"/>
    <lineage>
        <taxon>Eukaryota</taxon>
        <taxon>Metazoa</taxon>
        <taxon>Chordata</taxon>
        <taxon>Craniata</taxon>
        <taxon>Vertebrata</taxon>
        <taxon>Euteleostomi</taxon>
        <taxon>Actinopterygii</taxon>
        <taxon>Neopterygii</taxon>
        <taxon>Teleostei</taxon>
        <taxon>Anguilliformes</taxon>
        <taxon>Synaphobranchidae</taxon>
        <taxon>Synaphobranchus</taxon>
    </lineage>
</organism>
<reference evidence="19" key="1">
    <citation type="journal article" date="2023" name="Science">
        <title>Genome structures resolve the early diversification of teleost fishes.</title>
        <authorList>
            <person name="Parey E."/>
            <person name="Louis A."/>
            <person name="Montfort J."/>
            <person name="Bouchez O."/>
            <person name="Roques C."/>
            <person name="Iampietro C."/>
            <person name="Lluch J."/>
            <person name="Castinel A."/>
            <person name="Donnadieu C."/>
            <person name="Desvignes T."/>
            <person name="Floi Bucao C."/>
            <person name="Jouanno E."/>
            <person name="Wen M."/>
            <person name="Mejri S."/>
            <person name="Dirks R."/>
            <person name="Jansen H."/>
            <person name="Henkel C."/>
            <person name="Chen W.J."/>
            <person name="Zahm M."/>
            <person name="Cabau C."/>
            <person name="Klopp C."/>
            <person name="Thompson A.W."/>
            <person name="Robinson-Rechavi M."/>
            <person name="Braasch I."/>
            <person name="Lecointre G."/>
            <person name="Bobe J."/>
            <person name="Postlethwait J.H."/>
            <person name="Berthelot C."/>
            <person name="Roest Crollius H."/>
            <person name="Guiguen Y."/>
        </authorList>
    </citation>
    <scope>NUCLEOTIDE SEQUENCE</scope>
    <source>
        <strain evidence="19">WJC10195</strain>
    </source>
</reference>
<dbReference type="FunFam" id="1.10.238.10:FF:000136">
    <property type="entry name" value="Calpain small subunit 1"/>
    <property type="match status" value="1"/>
</dbReference>
<evidence type="ECO:0000256" key="16">
    <source>
        <dbReference type="SAM" id="Coils"/>
    </source>
</evidence>
<dbReference type="InterPro" id="IPR018247">
    <property type="entry name" value="EF_Hand_1_Ca_BS"/>
</dbReference>
<evidence type="ECO:0000313" key="19">
    <source>
        <dbReference type="EMBL" id="KAJ8369152.1"/>
    </source>
</evidence>
<keyword evidence="9" id="KW-0106">Calcium</keyword>
<protein>
    <recommendedName>
        <fullName evidence="15">Synaptosomal-associated protein</fullName>
    </recommendedName>
</protein>
<evidence type="ECO:0000256" key="9">
    <source>
        <dbReference type="ARBA" id="ARBA00022837"/>
    </source>
</evidence>
<feature type="domain" description="T-SNARE coiled-coil homology" evidence="17">
    <location>
        <begin position="299"/>
        <end position="361"/>
    </location>
</feature>
<dbReference type="FunFam" id="1.20.5.110:FF:000009">
    <property type="entry name" value="Synaptosomal-associated protein"/>
    <property type="match status" value="1"/>
</dbReference>
<dbReference type="CDD" id="cd15885">
    <property type="entry name" value="SNARE_SNAP25C"/>
    <property type="match status" value="1"/>
</dbReference>
<evidence type="ECO:0000313" key="20">
    <source>
        <dbReference type="Proteomes" id="UP001152622"/>
    </source>
</evidence>
<dbReference type="EMBL" id="JAINUF010000003">
    <property type="protein sequence ID" value="KAJ8369152.1"/>
    <property type="molecule type" value="Genomic_DNA"/>
</dbReference>
<dbReference type="FunFam" id="1.20.5.110:FF:000007">
    <property type="entry name" value="Synaptosomal-associated protein"/>
    <property type="match status" value="1"/>
</dbReference>
<dbReference type="InterPro" id="IPR039077">
    <property type="entry name" value="SNAP-25_N_SNARE_chord"/>
</dbReference>
<feature type="domain" description="EF-hand" evidence="18">
    <location>
        <begin position="169"/>
        <end position="204"/>
    </location>
</feature>
<dbReference type="GO" id="GO:0005249">
    <property type="term" value="F:voltage-gated potassium channel activity"/>
    <property type="evidence" value="ECO:0007669"/>
    <property type="project" value="InterPro"/>
</dbReference>
<evidence type="ECO:0000256" key="13">
    <source>
        <dbReference type="ARBA" id="ARBA00034102"/>
    </source>
</evidence>
<dbReference type="GO" id="GO:0110158">
    <property type="term" value="C:calpain complex"/>
    <property type="evidence" value="ECO:0007669"/>
    <property type="project" value="TreeGrafter"/>
</dbReference>
<dbReference type="AlphaFoldDB" id="A0A9Q1J5H0"/>
<dbReference type="PANTHER" id="PTHR46735">
    <property type="entry name" value="CALPAIN, SMALL SUBUNIT 1 A-RELATED"/>
    <property type="match status" value="1"/>
</dbReference>